<proteinExistence type="predicted"/>
<dbReference type="HOGENOM" id="CLU_855087_0_0_9"/>
<feature type="domain" description="Copper amine oxidase-like N-terminal" evidence="2">
    <location>
        <begin position="203"/>
        <end position="308"/>
    </location>
</feature>
<feature type="signal peptide" evidence="1">
    <location>
        <begin position="1"/>
        <end position="27"/>
    </location>
</feature>
<evidence type="ECO:0000313" key="3">
    <source>
        <dbReference type="EMBL" id="EIV99922.1"/>
    </source>
</evidence>
<evidence type="ECO:0000259" key="2">
    <source>
        <dbReference type="Pfam" id="PF07833"/>
    </source>
</evidence>
<dbReference type="EMBL" id="CM001486">
    <property type="protein sequence ID" value="EIV99922.1"/>
    <property type="molecule type" value="Genomic_DNA"/>
</dbReference>
<keyword evidence="1" id="KW-0732">Signal</keyword>
<dbReference type="SUPFAM" id="SSF55383">
    <property type="entry name" value="Copper amine oxidase, domain N"/>
    <property type="match status" value="1"/>
</dbReference>
<dbReference type="Proteomes" id="UP000005110">
    <property type="component" value="Chromosome"/>
</dbReference>
<dbReference type="PATRIC" id="fig|880478.3.peg.2119"/>
<gene>
    <name evidence="3" type="ORF">ThesiDRAFT1_0940</name>
</gene>
<dbReference type="Pfam" id="PF07833">
    <property type="entry name" value="Cu_amine_oxidN1"/>
    <property type="match status" value="1"/>
</dbReference>
<evidence type="ECO:0000313" key="4">
    <source>
        <dbReference type="Proteomes" id="UP000005110"/>
    </source>
</evidence>
<dbReference type="Gene3D" id="3.30.457.10">
    <property type="entry name" value="Copper amine oxidase-like, N-terminal domain"/>
    <property type="match status" value="1"/>
</dbReference>
<dbReference type="InterPro" id="IPR036582">
    <property type="entry name" value="Mao_N_sf"/>
</dbReference>
<accession>I8QY39</accession>
<reference evidence="3 4" key="1">
    <citation type="submission" date="2012-02" db="EMBL/GenBank/DDBJ databases">
        <title>Improved High-Quality Draft sequence of Thermoanaerobacter siderophilus SR4.</title>
        <authorList>
            <consortium name="US DOE Joint Genome Institute"/>
            <person name="Lucas S."/>
            <person name="Han J."/>
            <person name="Lapidus A."/>
            <person name="Cheng J.-F."/>
            <person name="Goodwin L."/>
            <person name="Pitluck S."/>
            <person name="Peters L."/>
            <person name="Detter J.C."/>
            <person name="Han C."/>
            <person name="Tapia R."/>
            <person name="Land M."/>
            <person name="Hauser L."/>
            <person name="Kyrpides N."/>
            <person name="Ivanova N."/>
            <person name="Pagani I."/>
            <person name="Hemme C."/>
            <person name="Woyke T."/>
        </authorList>
    </citation>
    <scope>NUCLEOTIDE SEQUENCE [LARGE SCALE GENOMIC DNA]</scope>
    <source>
        <strain evidence="3 4">SR4</strain>
    </source>
</reference>
<evidence type="ECO:0000256" key="1">
    <source>
        <dbReference type="SAM" id="SignalP"/>
    </source>
</evidence>
<sequence>MCMFKKLIYFVITVVLIFSLLQISAFAKDTTITIKPGQVFNIFDYLKDVGDKLTVIYSGNNSKTTYKVLEKGADEKGNYLLCEVTYEPNWDNDPPSRQKYYIPYVPHKIGTVTYTKKNVGQVTEDMLSNKYVSDDIQTLGYLEGLYTDASVLSIDKINGTPIKSTQYWYFANFLPQSEREYLASRFIDGTAFEWPSIFYTINVNGKQIHYEQYGAMPYIKNGRMMIPYRALFELGFGLPENQVIWNDKDYSVTVIKGDTTIKLKIGNKTAYINGKPYTLDTAPELKLDRTFVPLRFVSEGLGYKVEWIPDPGQRAGWGTVNITGN</sequence>
<dbReference type="InterPro" id="IPR012854">
    <property type="entry name" value="Cu_amine_oxidase-like_N"/>
</dbReference>
<keyword evidence="4" id="KW-1185">Reference proteome</keyword>
<organism evidence="3 4">
    <name type="scientific">Thermoanaerobacter siderophilus SR4</name>
    <dbReference type="NCBI Taxonomy" id="880478"/>
    <lineage>
        <taxon>Bacteria</taxon>
        <taxon>Bacillati</taxon>
        <taxon>Bacillota</taxon>
        <taxon>Clostridia</taxon>
        <taxon>Thermoanaerobacterales</taxon>
        <taxon>Thermoanaerobacteraceae</taxon>
        <taxon>Thermoanaerobacter</taxon>
    </lineage>
</organism>
<dbReference type="AlphaFoldDB" id="I8QY39"/>
<feature type="chain" id="PRO_5003714054" evidence="1">
    <location>
        <begin position="28"/>
        <end position="325"/>
    </location>
</feature>
<protein>
    <submittedName>
        <fullName evidence="3">Copper amine oxidase family protein</fullName>
    </submittedName>
</protein>
<name>I8QY39_9THEO</name>